<dbReference type="GeneID" id="94830715"/>
<evidence type="ECO:0000313" key="1">
    <source>
        <dbReference type="EMBL" id="OHS94111.1"/>
    </source>
</evidence>
<comment type="caution">
    <text evidence="1">The sequence shown here is derived from an EMBL/GenBank/DDBJ whole genome shotgun (WGS) entry which is preliminary data.</text>
</comment>
<dbReference type="RefSeq" id="XP_068347248.1">
    <property type="nucleotide sequence ID" value="XM_068496011.1"/>
</dbReference>
<reference evidence="1" key="1">
    <citation type="submission" date="2016-10" db="EMBL/GenBank/DDBJ databases">
        <authorList>
            <person name="Benchimol M."/>
            <person name="Almeida L.G."/>
            <person name="Vasconcelos A.T."/>
            <person name="Perreira-Neves A."/>
            <person name="Rosa I.A."/>
            <person name="Tasca T."/>
            <person name="Bogo M.R."/>
            <person name="de Souza W."/>
        </authorList>
    </citation>
    <scope>NUCLEOTIDE SEQUENCE [LARGE SCALE GENOMIC DNA]</scope>
    <source>
        <strain evidence="1">K</strain>
    </source>
</reference>
<accession>A0A1J4J7D8</accession>
<dbReference type="AlphaFoldDB" id="A0A1J4J7D8"/>
<gene>
    <name evidence="1" type="ORF">TRFO_11392</name>
</gene>
<proteinExistence type="predicted"/>
<name>A0A1J4J7D8_9EUKA</name>
<dbReference type="VEuPathDB" id="TrichDB:TRFO_11392"/>
<dbReference type="Proteomes" id="UP000179807">
    <property type="component" value="Unassembled WGS sequence"/>
</dbReference>
<keyword evidence="2" id="KW-1185">Reference proteome</keyword>
<dbReference type="EMBL" id="MLAK01001348">
    <property type="protein sequence ID" value="OHS94111.1"/>
    <property type="molecule type" value="Genomic_DNA"/>
</dbReference>
<sequence length="179" mass="20695">MRVGAKGLKFMFKCNVCPEECQSRVISSIAVRRPLAIPGAAKCYGEALCHSACVVRTTTGYYVVEYMSDNFVHCNRCPKYVPQKNFKFQGFLWIHDDLDPSYTQKNFTLERFCLGMVDIMKGQPFNTFTHNCLQARYLTMKKFGMKSADPLNYKRCIFYQGWFDFYGKGSKLENKSNEV</sequence>
<organism evidence="1 2">
    <name type="scientific">Tritrichomonas foetus</name>
    <dbReference type="NCBI Taxonomy" id="1144522"/>
    <lineage>
        <taxon>Eukaryota</taxon>
        <taxon>Metamonada</taxon>
        <taxon>Parabasalia</taxon>
        <taxon>Tritrichomonadida</taxon>
        <taxon>Tritrichomonadidae</taxon>
        <taxon>Tritrichomonas</taxon>
    </lineage>
</organism>
<evidence type="ECO:0000313" key="2">
    <source>
        <dbReference type="Proteomes" id="UP000179807"/>
    </source>
</evidence>
<protein>
    <submittedName>
        <fullName evidence="1">Uncharacterized protein</fullName>
    </submittedName>
</protein>